<protein>
    <submittedName>
        <fullName evidence="2">Type IV prepilin, MshO</fullName>
    </submittedName>
</protein>
<dbReference type="PROSITE" id="PS00409">
    <property type="entry name" value="PROKAR_NTER_METHYL"/>
    <property type="match status" value="1"/>
</dbReference>
<dbReference type="Proteomes" id="UP000241803">
    <property type="component" value="Unassembled WGS sequence"/>
</dbReference>
<reference evidence="2 3" key="1">
    <citation type="submission" date="2018-03" db="EMBL/GenBank/DDBJ databases">
        <title>Whole genome sequencing of Histamine producing bacteria.</title>
        <authorList>
            <person name="Butler K."/>
        </authorList>
    </citation>
    <scope>NUCLEOTIDE SEQUENCE [LARGE SCALE GENOMIC DNA]</scope>
    <source>
        <strain evidence="2 3">ATCC 19614</strain>
    </source>
</reference>
<comment type="caution">
    <text evidence="2">The sequence shown here is derived from an EMBL/GenBank/DDBJ whole genome shotgun (WGS) entry which is preliminary data.</text>
</comment>
<evidence type="ECO:0000313" key="3">
    <source>
        <dbReference type="Proteomes" id="UP000241803"/>
    </source>
</evidence>
<accession>A0A2T3L3T6</accession>
<feature type="transmembrane region" description="Helical" evidence="1">
    <location>
        <begin position="12"/>
        <end position="34"/>
    </location>
</feature>
<keyword evidence="1" id="KW-1133">Transmembrane helix</keyword>
<dbReference type="RefSeq" id="WP_107255393.1">
    <property type="nucleotide sequence ID" value="NZ_PYOC01000011.1"/>
</dbReference>
<gene>
    <name evidence="2" type="ORF">C9J47_21840</name>
</gene>
<sequence length="261" mass="28468">MSRAYRAEHGFTLLELIIALVILAIISLGIGSFLRLGTDGYISAVDRERLQSEARFVMERLTREVRHAAPNSVSVNANETCLSFYPAYLTAYYFDQPSATASQIEIVPRTDERALWTATNDDGSAVILNTGIAVGFTSAEQYGEVLKPTAVSATLLDNVATLRYTNVIESQSPAKRLYLYGDQVSFCYDGDRTLTRQKEGEDAVVLSNKIDVFDVSATGAGLNSNGIVHIAITVEDPRTSQNGSQGETSNYNHSVQVINVL</sequence>
<keyword evidence="1" id="KW-0812">Transmembrane</keyword>
<name>A0A2T3L3T6_9GAMM</name>
<evidence type="ECO:0000256" key="1">
    <source>
        <dbReference type="SAM" id="Phobius"/>
    </source>
</evidence>
<dbReference type="Pfam" id="PF07963">
    <property type="entry name" value="N_methyl"/>
    <property type="match status" value="1"/>
</dbReference>
<dbReference type="NCBIfam" id="TIGR02532">
    <property type="entry name" value="IV_pilin_GFxxxE"/>
    <property type="match status" value="1"/>
</dbReference>
<proteinExistence type="predicted"/>
<organism evidence="2 3">
    <name type="scientific">Photobacterium indicum</name>
    <dbReference type="NCBI Taxonomy" id="81447"/>
    <lineage>
        <taxon>Bacteria</taxon>
        <taxon>Pseudomonadati</taxon>
        <taxon>Pseudomonadota</taxon>
        <taxon>Gammaproteobacteria</taxon>
        <taxon>Vibrionales</taxon>
        <taxon>Vibrionaceae</taxon>
        <taxon>Photobacterium</taxon>
    </lineage>
</organism>
<dbReference type="AlphaFoldDB" id="A0A2T3L3T6"/>
<keyword evidence="1" id="KW-0472">Membrane</keyword>
<dbReference type="EMBL" id="PYOC01000011">
    <property type="protein sequence ID" value="PSV43898.1"/>
    <property type="molecule type" value="Genomic_DNA"/>
</dbReference>
<dbReference type="InterPro" id="IPR012902">
    <property type="entry name" value="N_methyl_site"/>
</dbReference>
<evidence type="ECO:0000313" key="2">
    <source>
        <dbReference type="EMBL" id="PSV43898.1"/>
    </source>
</evidence>
<keyword evidence="3" id="KW-1185">Reference proteome</keyword>